<dbReference type="Proteomes" id="UP000238836">
    <property type="component" value="Unassembled WGS sequence"/>
</dbReference>
<dbReference type="Gene3D" id="2.30.110.10">
    <property type="entry name" value="Electron Transport, Fmn-binding Protein, Chain A"/>
    <property type="match status" value="1"/>
</dbReference>
<protein>
    <submittedName>
        <fullName evidence="2">Pyridoxamine 5'-phosphate oxidase</fullName>
    </submittedName>
</protein>
<gene>
    <name evidence="2" type="ORF">CLV36_104117</name>
</gene>
<dbReference type="InterPro" id="IPR011576">
    <property type="entry name" value="Pyridox_Oxase_N"/>
</dbReference>
<organism evidence="2 3">
    <name type="scientific">Laceyella sediminis</name>
    <dbReference type="NCBI Taxonomy" id="573074"/>
    <lineage>
        <taxon>Bacteria</taxon>
        <taxon>Bacillati</taxon>
        <taxon>Bacillota</taxon>
        <taxon>Bacilli</taxon>
        <taxon>Bacillales</taxon>
        <taxon>Thermoactinomycetaceae</taxon>
        <taxon>Laceyella</taxon>
    </lineage>
</organism>
<dbReference type="Pfam" id="PF01243">
    <property type="entry name" value="PNPOx_N"/>
    <property type="match status" value="1"/>
</dbReference>
<comment type="caution">
    <text evidence="2">The sequence shown here is derived from an EMBL/GenBank/DDBJ whole genome shotgun (WGS) entry which is preliminary data.</text>
</comment>
<dbReference type="RefSeq" id="WP_181352854.1">
    <property type="nucleotide sequence ID" value="NZ_PVTZ01000004.1"/>
</dbReference>
<dbReference type="InterPro" id="IPR012349">
    <property type="entry name" value="Split_barrel_FMN-bd"/>
</dbReference>
<dbReference type="SUPFAM" id="SSF50475">
    <property type="entry name" value="FMN-binding split barrel"/>
    <property type="match status" value="1"/>
</dbReference>
<evidence type="ECO:0000313" key="3">
    <source>
        <dbReference type="Proteomes" id="UP000238836"/>
    </source>
</evidence>
<proteinExistence type="predicted"/>
<accession>A0ABX5EQ75</accession>
<sequence>MQPFEHWYTWKDVASQSFAFSFATVNPDGTPHVTPIGSLILDKDEPKGLYFQIFTSQMTRNLEHNHRVCILAINNSKWFLLRSILSRKFDAPPGVRLSGTVGEKRIATEDEIQALKESLGLMGKFFKPGAGGFNIKYVREIYFDSVKPVTIGKLTAHLPVEKESHR</sequence>
<dbReference type="EMBL" id="PVTZ01000004">
    <property type="protein sequence ID" value="PRZ15394.1"/>
    <property type="molecule type" value="Genomic_DNA"/>
</dbReference>
<name>A0ABX5EQ75_9BACL</name>
<reference evidence="2 3" key="1">
    <citation type="submission" date="2018-03" db="EMBL/GenBank/DDBJ databases">
        <title>Genomic Encyclopedia of Archaeal and Bacterial Type Strains, Phase II (KMG-II): from individual species to whole genera.</title>
        <authorList>
            <person name="Goeker M."/>
        </authorList>
    </citation>
    <scope>NUCLEOTIDE SEQUENCE [LARGE SCALE GENOMIC DNA]</scope>
    <source>
        <strain evidence="2 3">RHA1</strain>
    </source>
</reference>
<evidence type="ECO:0000259" key="1">
    <source>
        <dbReference type="Pfam" id="PF01243"/>
    </source>
</evidence>
<feature type="domain" description="Pyridoxamine 5'-phosphate oxidase N-terminal" evidence="1">
    <location>
        <begin position="12"/>
        <end position="101"/>
    </location>
</feature>
<evidence type="ECO:0000313" key="2">
    <source>
        <dbReference type="EMBL" id="PRZ15394.1"/>
    </source>
</evidence>
<keyword evidence="3" id="KW-1185">Reference proteome</keyword>